<dbReference type="GO" id="GO:0032049">
    <property type="term" value="P:cardiolipin biosynthetic process"/>
    <property type="evidence" value="ECO:0007669"/>
    <property type="project" value="UniProtKB-ARBA"/>
</dbReference>
<evidence type="ECO:0000256" key="7">
    <source>
        <dbReference type="ARBA" id="ARBA00022692"/>
    </source>
</evidence>
<dbReference type="Pfam" id="PF13396">
    <property type="entry name" value="PLDc_N"/>
    <property type="match status" value="1"/>
</dbReference>
<dbReference type="Pfam" id="PF13091">
    <property type="entry name" value="PLDc_2"/>
    <property type="match status" value="2"/>
</dbReference>
<dbReference type="KEGG" id="mtun:MTUNDRAET4_2579"/>
<keyword evidence="5" id="KW-1003">Cell membrane</keyword>
<dbReference type="PROSITE" id="PS50035">
    <property type="entry name" value="PLD"/>
    <property type="match status" value="2"/>
</dbReference>
<comment type="subcellular location">
    <subcellularLocation>
        <location evidence="3">Cell membrane</location>
        <topology evidence="3">Multi-pass membrane protein</topology>
    </subcellularLocation>
    <subcellularLocation>
        <location evidence="2">Secreted</location>
    </subcellularLocation>
</comment>
<evidence type="ECO:0000256" key="11">
    <source>
        <dbReference type="SAM" id="Phobius"/>
    </source>
</evidence>
<evidence type="ECO:0000256" key="6">
    <source>
        <dbReference type="ARBA" id="ARBA00022525"/>
    </source>
</evidence>
<dbReference type="GO" id="GO:0005576">
    <property type="term" value="C:extracellular region"/>
    <property type="evidence" value="ECO:0007669"/>
    <property type="project" value="UniProtKB-SubCell"/>
</dbReference>
<feature type="domain" description="PLD phosphodiesterase" evidence="12">
    <location>
        <begin position="201"/>
        <end position="228"/>
    </location>
</feature>
<dbReference type="PANTHER" id="PTHR21248:SF22">
    <property type="entry name" value="PHOSPHOLIPASE D"/>
    <property type="match status" value="1"/>
</dbReference>
<comment type="function">
    <text evidence="1">Could be a virulence factor.</text>
</comment>
<accession>A0A4U8Z2C6</accession>
<evidence type="ECO:0000256" key="1">
    <source>
        <dbReference type="ARBA" id="ARBA00003145"/>
    </source>
</evidence>
<keyword evidence="7 11" id="KW-0812">Transmembrane</keyword>
<dbReference type="InterPro" id="IPR001736">
    <property type="entry name" value="PLipase_D/transphosphatidylase"/>
</dbReference>
<name>A0A4U8Z2C6_METTU</name>
<evidence type="ECO:0000256" key="8">
    <source>
        <dbReference type="ARBA" id="ARBA00022989"/>
    </source>
</evidence>
<evidence type="ECO:0000313" key="14">
    <source>
        <dbReference type="Proteomes" id="UP000294360"/>
    </source>
</evidence>
<evidence type="ECO:0000256" key="3">
    <source>
        <dbReference type="ARBA" id="ARBA00004651"/>
    </source>
</evidence>
<gene>
    <name evidence="13" type="ORF">MTUNDRAET4_2579</name>
</gene>
<dbReference type="GO" id="GO:0030572">
    <property type="term" value="F:phosphatidyltransferase activity"/>
    <property type="evidence" value="ECO:0007669"/>
    <property type="project" value="UniProtKB-ARBA"/>
</dbReference>
<feature type="domain" description="PLD phosphodiesterase" evidence="12">
    <location>
        <begin position="377"/>
        <end position="404"/>
    </location>
</feature>
<dbReference type="InterPro" id="IPR025202">
    <property type="entry name" value="PLD-like_dom"/>
</dbReference>
<evidence type="ECO:0000256" key="9">
    <source>
        <dbReference type="ARBA" id="ARBA00023136"/>
    </source>
</evidence>
<organism evidence="13 14">
    <name type="scientific">Methylocella tundrae</name>
    <dbReference type="NCBI Taxonomy" id="227605"/>
    <lineage>
        <taxon>Bacteria</taxon>
        <taxon>Pseudomonadati</taxon>
        <taxon>Pseudomonadota</taxon>
        <taxon>Alphaproteobacteria</taxon>
        <taxon>Hyphomicrobiales</taxon>
        <taxon>Beijerinckiaceae</taxon>
        <taxon>Methylocella</taxon>
    </lineage>
</organism>
<proteinExistence type="predicted"/>
<dbReference type="EMBL" id="LR536450">
    <property type="protein sequence ID" value="VFU09466.1"/>
    <property type="molecule type" value="Genomic_DNA"/>
</dbReference>
<evidence type="ECO:0000313" key="13">
    <source>
        <dbReference type="EMBL" id="VFU09466.1"/>
    </source>
</evidence>
<evidence type="ECO:0000256" key="10">
    <source>
        <dbReference type="ARBA" id="ARBA00029594"/>
    </source>
</evidence>
<dbReference type="OrthoDB" id="9762009at2"/>
<dbReference type="InterPro" id="IPR027379">
    <property type="entry name" value="CLS_N"/>
</dbReference>
<evidence type="ECO:0000256" key="4">
    <source>
        <dbReference type="ARBA" id="ARBA00018392"/>
    </source>
</evidence>
<reference evidence="13 14" key="1">
    <citation type="submission" date="2019-03" db="EMBL/GenBank/DDBJ databases">
        <authorList>
            <person name="Kox A.R. M."/>
        </authorList>
    </citation>
    <scope>NUCLEOTIDE SEQUENCE [LARGE SCALE GENOMIC DNA]</scope>
    <source>
        <strain evidence="13">MTUNDRAET4 annotated genome</strain>
    </source>
</reference>
<dbReference type="Gene3D" id="3.30.870.10">
    <property type="entry name" value="Endonuclease Chain A"/>
    <property type="match status" value="2"/>
</dbReference>
<keyword evidence="9 11" id="KW-0472">Membrane</keyword>
<dbReference type="GO" id="GO:0005886">
    <property type="term" value="C:plasma membrane"/>
    <property type="evidence" value="ECO:0007669"/>
    <property type="project" value="UniProtKB-SubCell"/>
</dbReference>
<dbReference type="SUPFAM" id="SSF56024">
    <property type="entry name" value="Phospholipase D/nuclease"/>
    <property type="match status" value="2"/>
</dbReference>
<sequence length="460" mass="49440">MFDSIIASNFSMIAGVAMTLLIIPRMLRQRRSAASTTAWMLAILLIPWLGIPAYFVLGGRKLKGAQLLKPPLGSAEPVVGLPPGEASADRLVQSYGLPPARFGNRFTLCADGVDIYHRFMETIDGAEKHIHMASFILHPDPVGLAIVEALARRARSGLDVRLMLDGVGSFSTSKRSLDPLVRAGGEVAFFLPVRLAHFTRTNMRNHRKMLIADDVRVVAGGANVAVEYMGPAPDPKRWRDLSFLLEGPAVRDYAALFAADWQFVTGERIKTSSPPPAAPGFGEAVVQIAPSGPDVPGDPVYAAIVSAAFAARRRLWIVTPYFIPPEGLAEALALAAHRGVDVRVYVPDPSNHFIADLARGQPLRDAAAAGVSVIRFIGGMVHAKILVVDDGLAMVGSVNIDPRSLFLNFEANAIVYGAEQVGAVAAWIENLHDTTQKGVTPVSDLRDTIEGVARMLDPLL</sequence>
<dbReference type="Proteomes" id="UP000294360">
    <property type="component" value="Chromosome"/>
</dbReference>
<feature type="transmembrane region" description="Helical" evidence="11">
    <location>
        <begin position="39"/>
        <end position="57"/>
    </location>
</feature>
<protein>
    <recommendedName>
        <fullName evidence="4">Phospholipase D</fullName>
    </recommendedName>
    <alternativeName>
        <fullName evidence="10">Choline phosphatase</fullName>
    </alternativeName>
</protein>
<evidence type="ECO:0000259" key="12">
    <source>
        <dbReference type="PROSITE" id="PS50035"/>
    </source>
</evidence>
<dbReference type="PANTHER" id="PTHR21248">
    <property type="entry name" value="CARDIOLIPIN SYNTHASE"/>
    <property type="match status" value="1"/>
</dbReference>
<keyword evidence="6" id="KW-0964">Secreted</keyword>
<dbReference type="RefSeq" id="WP_134489849.1">
    <property type="nucleotide sequence ID" value="NZ_CP139089.1"/>
</dbReference>
<dbReference type="SMART" id="SM00155">
    <property type="entry name" value="PLDc"/>
    <property type="match status" value="2"/>
</dbReference>
<keyword evidence="8 11" id="KW-1133">Transmembrane helix</keyword>
<dbReference type="AlphaFoldDB" id="A0A4U8Z2C6"/>
<feature type="transmembrane region" description="Helical" evidence="11">
    <location>
        <begin position="6"/>
        <end position="27"/>
    </location>
</feature>
<evidence type="ECO:0000256" key="2">
    <source>
        <dbReference type="ARBA" id="ARBA00004613"/>
    </source>
</evidence>
<evidence type="ECO:0000256" key="5">
    <source>
        <dbReference type="ARBA" id="ARBA00022475"/>
    </source>
</evidence>